<keyword evidence="2" id="KW-0472">Membrane</keyword>
<feature type="compositionally biased region" description="Low complexity" evidence="1">
    <location>
        <begin position="238"/>
        <end position="256"/>
    </location>
</feature>
<evidence type="ECO:0000313" key="4">
    <source>
        <dbReference type="Proteomes" id="UP001161017"/>
    </source>
</evidence>
<evidence type="ECO:0008006" key="5">
    <source>
        <dbReference type="Google" id="ProtNLM"/>
    </source>
</evidence>
<feature type="transmembrane region" description="Helical" evidence="2">
    <location>
        <begin position="176"/>
        <end position="198"/>
    </location>
</feature>
<name>A0AA43TYE3_9LECA</name>
<feature type="transmembrane region" description="Helical" evidence="2">
    <location>
        <begin position="53"/>
        <end position="73"/>
    </location>
</feature>
<feature type="transmembrane region" description="Helical" evidence="2">
    <location>
        <begin position="18"/>
        <end position="41"/>
    </location>
</feature>
<evidence type="ECO:0000256" key="1">
    <source>
        <dbReference type="SAM" id="MobiDB-lite"/>
    </source>
</evidence>
<comment type="caution">
    <text evidence="3">The sequence shown here is derived from an EMBL/GenBank/DDBJ whole genome shotgun (WGS) entry which is preliminary data.</text>
</comment>
<dbReference type="EMBL" id="JAPUFD010000013">
    <property type="protein sequence ID" value="MDI1490920.1"/>
    <property type="molecule type" value="Genomic_DNA"/>
</dbReference>
<reference evidence="3" key="1">
    <citation type="journal article" date="2023" name="Genome Biol. Evol.">
        <title>First Whole Genome Sequence and Flow Cytometry Genome Size Data for the Lichen-Forming Fungus Ramalina farinacea (Ascomycota).</title>
        <authorList>
            <person name="Llewellyn T."/>
            <person name="Mian S."/>
            <person name="Hill R."/>
            <person name="Leitch I.J."/>
            <person name="Gaya E."/>
        </authorList>
    </citation>
    <scope>NUCLEOTIDE SEQUENCE</scope>
    <source>
        <strain evidence="3">LIQ254RAFAR</strain>
    </source>
</reference>
<feature type="compositionally biased region" description="Polar residues" evidence="1">
    <location>
        <begin position="257"/>
        <end position="284"/>
    </location>
</feature>
<proteinExistence type="predicted"/>
<keyword evidence="4" id="KW-1185">Reference proteome</keyword>
<feature type="transmembrane region" description="Helical" evidence="2">
    <location>
        <begin position="85"/>
        <end position="104"/>
    </location>
</feature>
<protein>
    <recommendedName>
        <fullName evidence="5">MARVEL domain-containing protein</fullName>
    </recommendedName>
</protein>
<evidence type="ECO:0000313" key="3">
    <source>
        <dbReference type="EMBL" id="MDI1490920.1"/>
    </source>
</evidence>
<dbReference type="Proteomes" id="UP001161017">
    <property type="component" value="Unassembled WGS sequence"/>
</dbReference>
<keyword evidence="2" id="KW-1133">Transmembrane helix</keyword>
<dbReference type="AlphaFoldDB" id="A0AA43TYE3"/>
<dbReference type="PANTHER" id="PTHR37451">
    <property type="entry name" value="MARVEL DOMAIN"/>
    <property type="match status" value="1"/>
</dbReference>
<organism evidence="3 4">
    <name type="scientific">Ramalina farinacea</name>
    <dbReference type="NCBI Taxonomy" id="258253"/>
    <lineage>
        <taxon>Eukaryota</taxon>
        <taxon>Fungi</taxon>
        <taxon>Dikarya</taxon>
        <taxon>Ascomycota</taxon>
        <taxon>Pezizomycotina</taxon>
        <taxon>Lecanoromycetes</taxon>
        <taxon>OSLEUM clade</taxon>
        <taxon>Lecanoromycetidae</taxon>
        <taxon>Lecanorales</taxon>
        <taxon>Lecanorineae</taxon>
        <taxon>Ramalinaceae</taxon>
        <taxon>Ramalina</taxon>
    </lineage>
</organism>
<feature type="compositionally biased region" description="Polar residues" evidence="1">
    <location>
        <begin position="213"/>
        <end position="227"/>
    </location>
</feature>
<accession>A0AA43TYE3</accession>
<gene>
    <name evidence="3" type="ORF">OHK93_002125</name>
</gene>
<keyword evidence="2" id="KW-0812">Transmembrane</keyword>
<sequence>MGLFTTDKHTQRCYTWIYFIRIAGILISIAALGASASLLSAMKDISCNTPPKIAYNVAAGVLSFLLLFYFIFAAGPTPVLRSIPFSIWLSLGLDAFLFIIWIAAAATSNVTCNELCSACSNLLPDFVALDNRVCTCTYYVDKRNMSPARKSPLTLDKRYSRYSSGGGSGSGIDARIAFDAIMCILFAICIGGTILWLLKERKRQPTHAEHGPPTTTYESSHPMQSAPMQPMKPGESSQPQMYPQQQPQQPVYPNQNTTENGYAQPQNPVVHQQSPPQYTSSVPPQAQQQQQHHGAADDYYSGQRGVQGGRQDPRSAVSEMQSPGPSEVSEMHSPPPTQTWERPVGNM</sequence>
<dbReference type="PANTHER" id="PTHR37451:SF1">
    <property type="entry name" value="MARVEL DOMAIN-CONTAINING PROTEIN"/>
    <property type="match status" value="1"/>
</dbReference>
<feature type="region of interest" description="Disordered" evidence="1">
    <location>
        <begin position="206"/>
        <end position="347"/>
    </location>
</feature>
<evidence type="ECO:0000256" key="2">
    <source>
        <dbReference type="SAM" id="Phobius"/>
    </source>
</evidence>